<evidence type="ECO:0000313" key="2">
    <source>
        <dbReference type="EMBL" id="OAD68626.1"/>
    </source>
</evidence>
<reference evidence="3" key="1">
    <citation type="submission" date="2015-06" db="EMBL/GenBank/DDBJ databases">
        <title>Expansion of signal transduction pathways in fungi by whole-genome duplication.</title>
        <authorList>
            <consortium name="DOE Joint Genome Institute"/>
            <person name="Corrochano L.M."/>
            <person name="Kuo A."/>
            <person name="Marcet-Houben M."/>
            <person name="Polaino S."/>
            <person name="Salamov A."/>
            <person name="Villalobos J.M."/>
            <person name="Alvarez M.I."/>
            <person name="Avalos J."/>
            <person name="Benito E.P."/>
            <person name="Benoit I."/>
            <person name="Burger G."/>
            <person name="Camino L.P."/>
            <person name="Canovas D."/>
            <person name="Cerda-Olmedo E."/>
            <person name="Cheng J.-F."/>
            <person name="Dominguez A."/>
            <person name="Elias M."/>
            <person name="Eslava A.P."/>
            <person name="Glaser F."/>
            <person name="Grimwood J."/>
            <person name="Gutierrez G."/>
            <person name="Heitman J."/>
            <person name="Henrissat B."/>
            <person name="Iturriaga E.A."/>
            <person name="Lang B.F."/>
            <person name="Lavin J.L."/>
            <person name="Lee S."/>
            <person name="Li W."/>
            <person name="Lindquist E."/>
            <person name="Lopez-Garcia S."/>
            <person name="Luque E.M."/>
            <person name="Marcos A.T."/>
            <person name="Martin J."/>
            <person name="McCluskey K."/>
            <person name="Medina H.R."/>
            <person name="Miralles-Duran A."/>
            <person name="Miyazaki A."/>
            <person name="Munoz-Torres E."/>
            <person name="Oguiza J.A."/>
            <person name="Ohm R."/>
            <person name="Olmedo M."/>
            <person name="Orejas M."/>
            <person name="Ortiz-Castellanos L."/>
            <person name="Pisabarro A.G."/>
            <person name="Rodriguez-Romero J."/>
            <person name="Ruiz-Herrera J."/>
            <person name="Ruiz-Vazquez R."/>
            <person name="Sanz C."/>
            <person name="Schackwitz W."/>
            <person name="Schmutz J."/>
            <person name="Shahriari M."/>
            <person name="Shelest E."/>
            <person name="Silva-Franco F."/>
            <person name="Soanes D."/>
            <person name="Syed K."/>
            <person name="Tagua V.G."/>
            <person name="Talbot N.J."/>
            <person name="Thon M."/>
            <person name="De vries R.P."/>
            <person name="Wiebenga A."/>
            <person name="Yadav J.S."/>
            <person name="Braun E.L."/>
            <person name="Baker S."/>
            <person name="Garre V."/>
            <person name="Horwitz B."/>
            <person name="Torres-Martinez S."/>
            <person name="Idnurm A."/>
            <person name="Herrera-Estrella A."/>
            <person name="Gabaldon T."/>
            <person name="Grigoriev I.V."/>
        </authorList>
    </citation>
    <scope>NUCLEOTIDE SEQUENCE [LARGE SCALE GENOMIC DNA]</scope>
    <source>
        <strain evidence="3">NRRL 1555(-)</strain>
    </source>
</reference>
<evidence type="ECO:0000313" key="3">
    <source>
        <dbReference type="Proteomes" id="UP000077315"/>
    </source>
</evidence>
<gene>
    <name evidence="2" type="ORF">PHYBLDRAFT_63468</name>
</gene>
<keyword evidence="3" id="KW-1185">Reference proteome</keyword>
<dbReference type="VEuPathDB" id="FungiDB:PHYBLDRAFT_63468"/>
<dbReference type="RefSeq" id="XP_018286666.1">
    <property type="nucleotide sequence ID" value="XM_018441124.1"/>
</dbReference>
<accession>A0A167KQ75</accession>
<protein>
    <submittedName>
        <fullName evidence="2">Uncharacterized protein</fullName>
    </submittedName>
</protein>
<dbReference type="GeneID" id="29002030"/>
<dbReference type="InParanoid" id="A0A167KQ75"/>
<sequence length="120" mass="13803">MTTLVFIFMVFILHFYDPITYFIVGCFYFNIIGMFSVKIFSSCGVTGQEIIQKALFTSLFSSSARNMASRKVWLTKSVKRLSLIEKHIPSRFTAPVISAVRSILIYLEGNLFICFELVYQ</sequence>
<name>A0A167KQ75_PHYB8</name>
<keyword evidence="1" id="KW-0472">Membrane</keyword>
<dbReference type="AlphaFoldDB" id="A0A167KQ75"/>
<keyword evidence="1" id="KW-0812">Transmembrane</keyword>
<evidence type="ECO:0000256" key="1">
    <source>
        <dbReference type="SAM" id="Phobius"/>
    </source>
</evidence>
<dbReference type="Proteomes" id="UP000077315">
    <property type="component" value="Unassembled WGS sequence"/>
</dbReference>
<dbReference type="EMBL" id="KV440994">
    <property type="protein sequence ID" value="OAD68626.1"/>
    <property type="molecule type" value="Genomic_DNA"/>
</dbReference>
<keyword evidence="1" id="KW-1133">Transmembrane helix</keyword>
<feature type="transmembrane region" description="Helical" evidence="1">
    <location>
        <begin position="6"/>
        <end position="31"/>
    </location>
</feature>
<organism evidence="2 3">
    <name type="scientific">Phycomyces blakesleeanus (strain ATCC 8743b / DSM 1359 / FGSC 10004 / NBRC 33097 / NRRL 1555)</name>
    <dbReference type="NCBI Taxonomy" id="763407"/>
    <lineage>
        <taxon>Eukaryota</taxon>
        <taxon>Fungi</taxon>
        <taxon>Fungi incertae sedis</taxon>
        <taxon>Mucoromycota</taxon>
        <taxon>Mucoromycotina</taxon>
        <taxon>Mucoromycetes</taxon>
        <taxon>Mucorales</taxon>
        <taxon>Phycomycetaceae</taxon>
        <taxon>Phycomyces</taxon>
    </lineage>
</organism>
<proteinExistence type="predicted"/>